<dbReference type="AlphaFoldDB" id="W5JZ01"/>
<reference evidence="15" key="4">
    <citation type="submission" date="2025-09" db="UniProtKB">
        <authorList>
            <consortium name="Ensembl"/>
        </authorList>
    </citation>
    <scope>IDENTIFICATION</scope>
</reference>
<keyword evidence="7" id="KW-1210">Necrosis</keyword>
<evidence type="ECO:0000256" key="4">
    <source>
        <dbReference type="ARBA" id="ARBA00022452"/>
    </source>
</evidence>
<evidence type="ECO:0000256" key="3">
    <source>
        <dbReference type="ARBA" id="ARBA00009279"/>
    </source>
</evidence>
<evidence type="ECO:0000259" key="13">
    <source>
        <dbReference type="Pfam" id="PF04598"/>
    </source>
</evidence>
<comment type="similarity">
    <text evidence="3">Belongs to the gasdermin family.</text>
</comment>
<keyword evidence="4" id="KW-1134">Transmembrane beta strand</keyword>
<keyword evidence="6" id="KW-0963">Cytoplasm</keyword>
<evidence type="ECO:0000256" key="1">
    <source>
        <dbReference type="ARBA" id="ARBA00004496"/>
    </source>
</evidence>
<sequence>MFAKATSKFVTEIDPDGCLIPVSRLNESDNLTLTSLVIKRSRFWFWQRPKYLPSDFTLNDLLQGETKIDPGLIETDFLKYNSTLENNTSGAAEAGFGPGNVNLSGKGSSKLASSFGNLKKQELDLQKVLDQTKDRVLDMQHSLIQQTQQKRTEVFALVKERIVTTQPCTVTEEVQEGGSCGAFFGLTVPKKISVSVKNGSHQSDSNVSVEIPAKTALAYCLIELSVKATGQFELCLMPDTYGSMEVDGPVKKNVAMVYGAPPQTPNKQLQRELNELQSQFAILSGLPASTRSSLLQQLTALLKDKTAISALDLAIEDLCCGKKPDLSTLDKTPSLKAAVKTTLELLQSSSPTSHSKSPQKRNSSEDRLKPSIFTSANVLTSALDEMTDSTLLLLKSCCQSSSIHALQALVQNVVGNKTCSLKDRSVSALAEEKTFSRVKALFDSSNITLCKEEDAVRAEIRSQQGHAPLILCIAIRGLACLATPA</sequence>
<evidence type="ECO:0000256" key="9">
    <source>
        <dbReference type="ARBA" id="ARBA00023136"/>
    </source>
</evidence>
<dbReference type="GO" id="GO:0012501">
    <property type="term" value="P:programmed cell death"/>
    <property type="evidence" value="ECO:0007669"/>
    <property type="project" value="UniProtKB-KW"/>
</dbReference>
<evidence type="ECO:0000313" key="16">
    <source>
        <dbReference type="Proteomes" id="UP000018467"/>
    </source>
</evidence>
<keyword evidence="16" id="KW-1185">Reference proteome</keyword>
<dbReference type="Pfam" id="PF17708">
    <property type="entry name" value="Gasdermin_C"/>
    <property type="match status" value="1"/>
</dbReference>
<organism evidence="15 16">
    <name type="scientific">Astyanax mexicanus</name>
    <name type="common">Blind cave fish</name>
    <name type="synonym">Astyanax fasciatus mexicanus</name>
    <dbReference type="NCBI Taxonomy" id="7994"/>
    <lineage>
        <taxon>Eukaryota</taxon>
        <taxon>Metazoa</taxon>
        <taxon>Chordata</taxon>
        <taxon>Craniata</taxon>
        <taxon>Vertebrata</taxon>
        <taxon>Euteleostomi</taxon>
        <taxon>Actinopterygii</taxon>
        <taxon>Neopterygii</taxon>
        <taxon>Teleostei</taxon>
        <taxon>Ostariophysi</taxon>
        <taxon>Characiformes</taxon>
        <taxon>Characoidei</taxon>
        <taxon>Acestrorhamphidae</taxon>
        <taxon>Acestrorhamphinae</taxon>
        <taxon>Astyanax</taxon>
    </lineage>
</organism>
<reference evidence="16" key="1">
    <citation type="submission" date="2013-03" db="EMBL/GenBank/DDBJ databases">
        <authorList>
            <person name="Jeffery W."/>
            <person name="Warren W."/>
            <person name="Wilson R.K."/>
        </authorList>
    </citation>
    <scope>NUCLEOTIDE SEQUENCE</scope>
    <source>
        <strain evidence="16">female</strain>
    </source>
</reference>
<feature type="domain" description="Gasdermin pore forming" evidence="13">
    <location>
        <begin position="1"/>
        <end position="239"/>
    </location>
</feature>
<evidence type="ECO:0000256" key="7">
    <source>
        <dbReference type="ARBA" id="ARBA00022590"/>
    </source>
</evidence>
<dbReference type="STRING" id="7994.ENSAMXP00000000561"/>
<reference evidence="15" key="3">
    <citation type="submission" date="2025-08" db="UniProtKB">
        <authorList>
            <consortium name="Ensembl"/>
        </authorList>
    </citation>
    <scope>IDENTIFICATION</scope>
</reference>
<dbReference type="GeneTree" id="ENSGT00940000155880"/>
<dbReference type="Ensembl" id="ENSAMXT00000000561.2">
    <property type="protein sequence ID" value="ENSAMXP00000000561.2"/>
    <property type="gene ID" value="ENSAMXG00000000551.2"/>
</dbReference>
<dbReference type="Pfam" id="PF04598">
    <property type="entry name" value="Gasdermin"/>
    <property type="match status" value="1"/>
</dbReference>
<keyword evidence="5" id="KW-1003">Cell membrane</keyword>
<dbReference type="GO" id="GO:0005737">
    <property type="term" value="C:cytoplasm"/>
    <property type="evidence" value="ECO:0007669"/>
    <property type="project" value="UniProtKB-SubCell"/>
</dbReference>
<dbReference type="eggNOG" id="ENOG502QRAB">
    <property type="taxonomic scope" value="Eukaryota"/>
</dbReference>
<evidence type="ECO:0000259" key="14">
    <source>
        <dbReference type="Pfam" id="PF17708"/>
    </source>
</evidence>
<protein>
    <submittedName>
        <fullName evidence="15">Gasdermin Eb</fullName>
    </submittedName>
</protein>
<dbReference type="InParanoid" id="W5JZ01"/>
<keyword evidence="10" id="KW-0564">Palmitate</keyword>
<feature type="domain" description="Gasdermin PUB" evidence="14">
    <location>
        <begin position="267"/>
        <end position="451"/>
    </location>
</feature>
<dbReference type="Proteomes" id="UP000018467">
    <property type="component" value="Unassembled WGS sequence"/>
</dbReference>
<dbReference type="InterPro" id="IPR042377">
    <property type="entry name" value="GSDME"/>
</dbReference>
<evidence type="ECO:0000256" key="8">
    <source>
        <dbReference type="ARBA" id="ARBA00022692"/>
    </source>
</evidence>
<dbReference type="PANTHER" id="PTHR15207">
    <property type="entry name" value="NONSYNDROMIC HEARING IMPAIRMENT PROTEIN"/>
    <property type="match status" value="1"/>
</dbReference>
<dbReference type="FunCoup" id="W5JZ01">
    <property type="interactions" value="1045"/>
</dbReference>
<evidence type="ECO:0000256" key="6">
    <source>
        <dbReference type="ARBA" id="ARBA00022490"/>
    </source>
</evidence>
<dbReference type="GO" id="GO:0005886">
    <property type="term" value="C:plasma membrane"/>
    <property type="evidence" value="ECO:0007669"/>
    <property type="project" value="UniProtKB-SubCell"/>
</dbReference>
<reference evidence="16" key="2">
    <citation type="journal article" date="2014" name="Nat. Commun.">
        <title>The cavefish genome reveals candidate genes for eye loss.</title>
        <authorList>
            <person name="McGaugh S.E."/>
            <person name="Gross J.B."/>
            <person name="Aken B."/>
            <person name="Blin M."/>
            <person name="Borowsky R."/>
            <person name="Chalopin D."/>
            <person name="Hinaux H."/>
            <person name="Jeffery W.R."/>
            <person name="Keene A."/>
            <person name="Ma L."/>
            <person name="Minx P."/>
            <person name="Murphy D."/>
            <person name="O'Quin K.E."/>
            <person name="Retaux S."/>
            <person name="Rohner N."/>
            <person name="Searle S.M."/>
            <person name="Stahl B.A."/>
            <person name="Tabin C."/>
            <person name="Volff J.N."/>
            <person name="Yoshizawa M."/>
            <person name="Warren W.C."/>
        </authorList>
    </citation>
    <scope>NUCLEOTIDE SEQUENCE [LARGE SCALE GENOMIC DNA]</scope>
    <source>
        <strain evidence="16">female</strain>
    </source>
</reference>
<dbReference type="HOGENOM" id="CLU_042999_0_0_1"/>
<evidence type="ECO:0000256" key="5">
    <source>
        <dbReference type="ARBA" id="ARBA00022475"/>
    </source>
</evidence>
<evidence type="ECO:0000256" key="11">
    <source>
        <dbReference type="ARBA" id="ARBA00023288"/>
    </source>
</evidence>
<evidence type="ECO:0000313" key="15">
    <source>
        <dbReference type="Ensembl" id="ENSAMXP00000000561.2"/>
    </source>
</evidence>
<dbReference type="Bgee" id="ENSAMXG00000000551">
    <property type="expression patterns" value="Expressed in intestine and 14 other cell types or tissues"/>
</dbReference>
<evidence type="ECO:0000256" key="2">
    <source>
        <dbReference type="ARBA" id="ARBA00004651"/>
    </source>
</evidence>
<keyword evidence="8" id="KW-0812">Transmembrane</keyword>
<dbReference type="PANTHER" id="PTHR15207:SF3">
    <property type="entry name" value="DEAFNESS, AUTOSOMAL DOMINANT 5-RELATED"/>
    <property type="match status" value="1"/>
</dbReference>
<keyword evidence="9" id="KW-0472">Membrane</keyword>
<feature type="compositionally biased region" description="Low complexity" evidence="12">
    <location>
        <begin position="347"/>
        <end position="356"/>
    </location>
</feature>
<dbReference type="InterPro" id="IPR041263">
    <property type="entry name" value="Gasdermin_PUB"/>
</dbReference>
<name>W5JZ01_ASTMX</name>
<accession>W5JZ01</accession>
<keyword evidence="11" id="KW-0449">Lipoprotein</keyword>
<dbReference type="InterPro" id="IPR040460">
    <property type="entry name" value="Gasdermin_pore"/>
</dbReference>
<evidence type="ECO:0000256" key="10">
    <source>
        <dbReference type="ARBA" id="ARBA00023139"/>
    </source>
</evidence>
<evidence type="ECO:0000256" key="12">
    <source>
        <dbReference type="SAM" id="MobiDB-lite"/>
    </source>
</evidence>
<proteinExistence type="inferred from homology"/>
<comment type="subcellular location">
    <subcellularLocation>
        <location evidence="2">Cell membrane</location>
        <topology evidence="2">Multi-pass membrane protein</topology>
    </subcellularLocation>
    <subcellularLocation>
        <location evidence="1">Cytoplasm</location>
    </subcellularLocation>
</comment>
<feature type="region of interest" description="Disordered" evidence="12">
    <location>
        <begin position="347"/>
        <end position="367"/>
    </location>
</feature>